<organism evidence="1 2">
    <name type="scientific">Salix suchowensis</name>
    <dbReference type="NCBI Taxonomy" id="1278906"/>
    <lineage>
        <taxon>Eukaryota</taxon>
        <taxon>Viridiplantae</taxon>
        <taxon>Streptophyta</taxon>
        <taxon>Embryophyta</taxon>
        <taxon>Tracheophyta</taxon>
        <taxon>Spermatophyta</taxon>
        <taxon>Magnoliopsida</taxon>
        <taxon>eudicotyledons</taxon>
        <taxon>Gunneridae</taxon>
        <taxon>Pentapetalae</taxon>
        <taxon>rosids</taxon>
        <taxon>fabids</taxon>
        <taxon>Malpighiales</taxon>
        <taxon>Salicaceae</taxon>
        <taxon>Saliceae</taxon>
        <taxon>Salix</taxon>
    </lineage>
</organism>
<keyword evidence="2" id="KW-1185">Reference proteome</keyword>
<reference evidence="1" key="2">
    <citation type="journal article" date="2023" name="Int. J. Mol. Sci.">
        <title>De Novo Assembly and Annotation of 11 Diverse Shrub Willow (Salix) Genomes Reveals Novel Gene Organization in Sex-Linked Regions.</title>
        <authorList>
            <person name="Hyden B."/>
            <person name="Feng K."/>
            <person name="Yates T.B."/>
            <person name="Jawdy S."/>
            <person name="Cereghino C."/>
            <person name="Smart L.B."/>
            <person name="Muchero W."/>
        </authorList>
    </citation>
    <scope>NUCLEOTIDE SEQUENCE</scope>
    <source>
        <tissue evidence="1">Shoot tip</tissue>
    </source>
</reference>
<evidence type="ECO:0000313" key="2">
    <source>
        <dbReference type="Proteomes" id="UP001141253"/>
    </source>
</evidence>
<comment type="caution">
    <text evidence="1">The sequence shown here is derived from an EMBL/GenBank/DDBJ whole genome shotgun (WGS) entry which is preliminary data.</text>
</comment>
<gene>
    <name evidence="1" type="ORF">OIU77_003275</name>
</gene>
<proteinExistence type="predicted"/>
<evidence type="ECO:0000313" key="1">
    <source>
        <dbReference type="EMBL" id="KAJ6366863.1"/>
    </source>
</evidence>
<accession>A0ABQ9B246</accession>
<dbReference type="EMBL" id="JAPFFI010000014">
    <property type="protein sequence ID" value="KAJ6366863.1"/>
    <property type="molecule type" value="Genomic_DNA"/>
</dbReference>
<reference evidence="1" key="1">
    <citation type="submission" date="2022-10" db="EMBL/GenBank/DDBJ databases">
        <authorList>
            <person name="Hyden B.L."/>
            <person name="Feng K."/>
            <person name="Yates T."/>
            <person name="Jawdy S."/>
            <person name="Smart L.B."/>
            <person name="Muchero W."/>
        </authorList>
    </citation>
    <scope>NUCLEOTIDE SEQUENCE</scope>
    <source>
        <tissue evidence="1">Shoot tip</tissue>
    </source>
</reference>
<sequence>MVKKVVVADLCFGEERITISHMELCLLIEFLVLRGLVDRTIATTASSLRFLSILTQEGALGSLVAGDESQVLLGQCLIY</sequence>
<protein>
    <submittedName>
        <fullName evidence="1">Uncharacterized protein</fullName>
    </submittedName>
</protein>
<dbReference type="Proteomes" id="UP001141253">
    <property type="component" value="Chromosome 7"/>
</dbReference>
<name>A0ABQ9B246_9ROSI</name>